<dbReference type="RefSeq" id="XP_025832666.1">
    <property type="nucleotide sequence ID" value="XM_025976881.1"/>
</dbReference>
<name>A0A7F5R9M0_AGRPL</name>
<accession>A0A7F5R9M0</accession>
<dbReference type="PROSITE" id="PS50174">
    <property type="entry name" value="G_PATCH"/>
    <property type="match status" value="1"/>
</dbReference>
<reference evidence="4" key="1">
    <citation type="submission" date="2025-08" db="UniProtKB">
        <authorList>
            <consortium name="RefSeq"/>
        </authorList>
    </citation>
    <scope>IDENTIFICATION</scope>
    <source>
        <tissue evidence="4">Entire body</tissue>
    </source>
</reference>
<dbReference type="Pfam" id="PF01424">
    <property type="entry name" value="R3H"/>
    <property type="match status" value="1"/>
</dbReference>
<keyword evidence="3" id="KW-1185">Reference proteome</keyword>
<dbReference type="InterPro" id="IPR000467">
    <property type="entry name" value="G_patch_dom"/>
</dbReference>
<sequence>MQKRKNQFVPIKRNFAPNVKRFKVENELIAKVQSQSGIRGKLVLVYRENDHPYPVLLAATEAQGFSLTITVPDKQAPNIYELQINNEMVVRGQFETHSMAKDELSRLALKNLQHTCFSIIRKQYANQLETVKISPDVFETPTSSKTEEFDSNSETVKSSIGARMMKLMGWSGGGLGRQEEGDKNIIKAVGQNHRLGLGQATPVEIEALLKEYAESDDIDSLAFPAQFTKEQRALIHTLSNKYNLKSQSYGKKDRLLTVRKKLKPWQLVHHLLEKSRETVEYKLILPLDEEDDKGK</sequence>
<evidence type="ECO:0000259" key="2">
    <source>
        <dbReference type="PROSITE" id="PS51061"/>
    </source>
</evidence>
<dbReference type="GO" id="GO:0003676">
    <property type="term" value="F:nucleic acid binding"/>
    <property type="evidence" value="ECO:0007669"/>
    <property type="project" value="UniProtKB-UniRule"/>
</dbReference>
<evidence type="ECO:0000259" key="1">
    <source>
        <dbReference type="PROSITE" id="PS50174"/>
    </source>
</evidence>
<dbReference type="SMART" id="SM00443">
    <property type="entry name" value="G_patch"/>
    <property type="match status" value="1"/>
</dbReference>
<dbReference type="KEGG" id="apln:108742611"/>
<gene>
    <name evidence="4" type="primary">LOC108742611</name>
</gene>
<dbReference type="Gene3D" id="3.30.1370.50">
    <property type="entry name" value="R3H-like domain"/>
    <property type="match status" value="1"/>
</dbReference>
<feature type="domain" description="G-patch" evidence="1">
    <location>
        <begin position="157"/>
        <end position="202"/>
    </location>
</feature>
<evidence type="ECO:0000313" key="3">
    <source>
        <dbReference type="Proteomes" id="UP000192223"/>
    </source>
</evidence>
<dbReference type="AlphaFoldDB" id="A0A7F5R9M0"/>
<dbReference type="SUPFAM" id="SSF82708">
    <property type="entry name" value="R3H domain"/>
    <property type="match status" value="1"/>
</dbReference>
<protein>
    <submittedName>
        <fullName evidence="4">NF-kappa-B-repressing factor</fullName>
    </submittedName>
</protein>
<feature type="domain" description="R3H" evidence="2">
    <location>
        <begin position="199"/>
        <end position="263"/>
    </location>
</feature>
<proteinExistence type="predicted"/>
<dbReference type="PROSITE" id="PS51061">
    <property type="entry name" value="R3H"/>
    <property type="match status" value="1"/>
</dbReference>
<dbReference type="InterPro" id="IPR036867">
    <property type="entry name" value="R3H_dom_sf"/>
</dbReference>
<evidence type="ECO:0000313" key="4">
    <source>
        <dbReference type="RefSeq" id="XP_025832666.1"/>
    </source>
</evidence>
<dbReference type="InterPro" id="IPR001374">
    <property type="entry name" value="R3H_dom"/>
</dbReference>
<dbReference type="OrthoDB" id="2359216at2759"/>
<dbReference type="GeneID" id="108742611"/>
<dbReference type="InParanoid" id="A0A7F5R9M0"/>
<dbReference type="Proteomes" id="UP000192223">
    <property type="component" value="Unplaced"/>
</dbReference>
<dbReference type="Pfam" id="PF01585">
    <property type="entry name" value="G-patch"/>
    <property type="match status" value="1"/>
</dbReference>
<organism evidence="3 4">
    <name type="scientific">Agrilus planipennis</name>
    <name type="common">Emerald ash borer</name>
    <name type="synonym">Agrilus marcopoli</name>
    <dbReference type="NCBI Taxonomy" id="224129"/>
    <lineage>
        <taxon>Eukaryota</taxon>
        <taxon>Metazoa</taxon>
        <taxon>Ecdysozoa</taxon>
        <taxon>Arthropoda</taxon>
        <taxon>Hexapoda</taxon>
        <taxon>Insecta</taxon>
        <taxon>Pterygota</taxon>
        <taxon>Neoptera</taxon>
        <taxon>Endopterygota</taxon>
        <taxon>Coleoptera</taxon>
        <taxon>Polyphaga</taxon>
        <taxon>Elateriformia</taxon>
        <taxon>Buprestoidea</taxon>
        <taxon>Buprestidae</taxon>
        <taxon>Agrilinae</taxon>
        <taxon>Agrilus</taxon>
    </lineage>
</organism>